<dbReference type="EMBL" id="ML977146">
    <property type="protein sequence ID" value="KAF1989232.1"/>
    <property type="molecule type" value="Genomic_DNA"/>
</dbReference>
<name>A0A6G1H840_9PEZI</name>
<evidence type="ECO:0000313" key="3">
    <source>
        <dbReference type="Proteomes" id="UP000800041"/>
    </source>
</evidence>
<proteinExistence type="predicted"/>
<sequence>MCVGCCVLCVVCFRWLGYAGCPVLHSSLSVSLAMDDGYGYSPRLVENRYPFGMTRYYCTFQTQNSALLSTASLQHCLSAPPNQLCFDCLLEQANRLCTLPICLYGSSSLGPVPIPYQ</sequence>
<evidence type="ECO:0008006" key="4">
    <source>
        <dbReference type="Google" id="ProtNLM"/>
    </source>
</evidence>
<keyword evidence="1" id="KW-0732">Signal</keyword>
<gene>
    <name evidence="2" type="ORF">K402DRAFT_391381</name>
</gene>
<keyword evidence="3" id="KW-1185">Reference proteome</keyword>
<accession>A0A6G1H840</accession>
<dbReference type="AlphaFoldDB" id="A0A6G1H840"/>
<protein>
    <recommendedName>
        <fullName evidence="4">Secreted protein</fullName>
    </recommendedName>
</protein>
<evidence type="ECO:0000256" key="1">
    <source>
        <dbReference type="SAM" id="SignalP"/>
    </source>
</evidence>
<feature type="signal peptide" evidence="1">
    <location>
        <begin position="1"/>
        <end position="19"/>
    </location>
</feature>
<feature type="chain" id="PRO_5026223680" description="Secreted protein" evidence="1">
    <location>
        <begin position="20"/>
        <end position="117"/>
    </location>
</feature>
<dbReference type="Proteomes" id="UP000800041">
    <property type="component" value="Unassembled WGS sequence"/>
</dbReference>
<reference evidence="2" key="1">
    <citation type="journal article" date="2020" name="Stud. Mycol.">
        <title>101 Dothideomycetes genomes: a test case for predicting lifestyles and emergence of pathogens.</title>
        <authorList>
            <person name="Haridas S."/>
            <person name="Albert R."/>
            <person name="Binder M."/>
            <person name="Bloem J."/>
            <person name="Labutti K."/>
            <person name="Salamov A."/>
            <person name="Andreopoulos B."/>
            <person name="Baker S."/>
            <person name="Barry K."/>
            <person name="Bills G."/>
            <person name="Bluhm B."/>
            <person name="Cannon C."/>
            <person name="Castanera R."/>
            <person name="Culley D."/>
            <person name="Daum C."/>
            <person name="Ezra D."/>
            <person name="Gonzalez J."/>
            <person name="Henrissat B."/>
            <person name="Kuo A."/>
            <person name="Liang C."/>
            <person name="Lipzen A."/>
            <person name="Lutzoni F."/>
            <person name="Magnuson J."/>
            <person name="Mondo S."/>
            <person name="Nolan M."/>
            <person name="Ohm R."/>
            <person name="Pangilinan J."/>
            <person name="Park H.-J."/>
            <person name="Ramirez L."/>
            <person name="Alfaro M."/>
            <person name="Sun H."/>
            <person name="Tritt A."/>
            <person name="Yoshinaga Y."/>
            <person name="Zwiers L.-H."/>
            <person name="Turgeon B."/>
            <person name="Goodwin S."/>
            <person name="Spatafora J."/>
            <person name="Crous P."/>
            <person name="Grigoriev I."/>
        </authorList>
    </citation>
    <scope>NUCLEOTIDE SEQUENCE</scope>
    <source>
        <strain evidence="2">CBS 113979</strain>
    </source>
</reference>
<evidence type="ECO:0000313" key="2">
    <source>
        <dbReference type="EMBL" id="KAF1989232.1"/>
    </source>
</evidence>
<organism evidence="2 3">
    <name type="scientific">Aulographum hederae CBS 113979</name>
    <dbReference type="NCBI Taxonomy" id="1176131"/>
    <lineage>
        <taxon>Eukaryota</taxon>
        <taxon>Fungi</taxon>
        <taxon>Dikarya</taxon>
        <taxon>Ascomycota</taxon>
        <taxon>Pezizomycotina</taxon>
        <taxon>Dothideomycetes</taxon>
        <taxon>Pleosporomycetidae</taxon>
        <taxon>Aulographales</taxon>
        <taxon>Aulographaceae</taxon>
    </lineage>
</organism>